<dbReference type="OrthoDB" id="6895276at2"/>
<dbReference type="STRING" id="653930.SAMN05216589_2890"/>
<name>A0A031MFS5_9GAMM</name>
<evidence type="ECO:0000313" key="4">
    <source>
        <dbReference type="Proteomes" id="UP000186599"/>
    </source>
</evidence>
<evidence type="ECO:0000313" key="5">
    <source>
        <dbReference type="Proteomes" id="UP000186904"/>
    </source>
</evidence>
<evidence type="ECO:0000256" key="1">
    <source>
        <dbReference type="SAM" id="MobiDB-lite"/>
    </source>
</evidence>
<organism evidence="3 4">
    <name type="scientific">Halopseudomonas bauzanensis</name>
    <dbReference type="NCBI Taxonomy" id="653930"/>
    <lineage>
        <taxon>Bacteria</taxon>
        <taxon>Pseudomonadati</taxon>
        <taxon>Pseudomonadota</taxon>
        <taxon>Gammaproteobacteria</taxon>
        <taxon>Pseudomonadales</taxon>
        <taxon>Pseudomonadaceae</taxon>
        <taxon>Halopseudomonas</taxon>
    </lineage>
</organism>
<evidence type="ECO:0000313" key="2">
    <source>
        <dbReference type="EMBL" id="SES25717.1"/>
    </source>
</evidence>
<protein>
    <submittedName>
        <fullName evidence="3">Uncharacterized protein</fullName>
    </submittedName>
</protein>
<feature type="region of interest" description="Disordered" evidence="1">
    <location>
        <begin position="1"/>
        <end position="41"/>
    </location>
</feature>
<accession>A0A031MFS5</accession>
<gene>
    <name evidence="3" type="ORF">SAMN04487855_2880</name>
    <name evidence="2" type="ORF">SAMN05216589_2890</name>
</gene>
<keyword evidence="4" id="KW-1185">Reference proteome</keyword>
<dbReference type="Proteomes" id="UP000186904">
    <property type="component" value="Unassembled WGS sequence"/>
</dbReference>
<dbReference type="EMBL" id="FOGN01000006">
    <property type="protein sequence ID" value="SES25717.1"/>
    <property type="molecule type" value="Genomic_DNA"/>
</dbReference>
<dbReference type="AlphaFoldDB" id="A0A031MFS5"/>
<proteinExistence type="predicted"/>
<dbReference type="RefSeq" id="WP_036990935.1">
    <property type="nucleotide sequence ID" value="NZ_FOGN01000006.1"/>
</dbReference>
<dbReference type="Proteomes" id="UP000186599">
    <property type="component" value="Unassembled WGS sequence"/>
</dbReference>
<reference evidence="4 5" key="1">
    <citation type="submission" date="2016-10" db="EMBL/GenBank/DDBJ databases">
        <authorList>
            <person name="de Groot N.N."/>
        </authorList>
    </citation>
    <scope>NUCLEOTIDE SEQUENCE [LARGE SCALE GENOMIC DNA]</scope>
    <source>
        <strain evidence="3 4">CGMCC 1.9095</strain>
        <strain evidence="2 5">DSM 22558</strain>
    </source>
</reference>
<dbReference type="EMBL" id="FOUA01000006">
    <property type="protein sequence ID" value="SFM24889.1"/>
    <property type="molecule type" value="Genomic_DNA"/>
</dbReference>
<evidence type="ECO:0000313" key="3">
    <source>
        <dbReference type="EMBL" id="SFM24889.1"/>
    </source>
</evidence>
<sequence>MRLDGYNPASALPVKPSRPAAPAADNMVPSAQPATAPPPVKVRAPVVQQPGATGEYIPARQGATQPVHGHANQALASYQAMASLPDAEADGFFGVDLFV</sequence>